<dbReference type="PANTHER" id="PTHR42940">
    <property type="entry name" value="ALCOHOL DEHYDROGENASE 1-RELATED"/>
    <property type="match status" value="1"/>
</dbReference>
<keyword evidence="4" id="KW-0479">Metal-binding</keyword>
<dbReference type="Gene3D" id="3.90.180.10">
    <property type="entry name" value="Medium-chain alcohol dehydrogenases, catalytic domain"/>
    <property type="match status" value="1"/>
</dbReference>
<comment type="catalytic activity">
    <reaction evidence="8">
        <text>a primary alcohol + NAD(+) = an aldehyde + NADH + H(+)</text>
        <dbReference type="Rhea" id="RHEA:10736"/>
        <dbReference type="ChEBI" id="CHEBI:15378"/>
        <dbReference type="ChEBI" id="CHEBI:15734"/>
        <dbReference type="ChEBI" id="CHEBI:17478"/>
        <dbReference type="ChEBI" id="CHEBI:57540"/>
        <dbReference type="ChEBI" id="CHEBI:57945"/>
        <dbReference type="EC" id="1.1.1.1"/>
    </reaction>
</comment>
<evidence type="ECO:0000259" key="10">
    <source>
        <dbReference type="SMART" id="SM00829"/>
    </source>
</evidence>
<evidence type="ECO:0000313" key="11">
    <source>
        <dbReference type="EMBL" id="MFC0082997.1"/>
    </source>
</evidence>
<dbReference type="SMART" id="SM00829">
    <property type="entry name" value="PKS_ER"/>
    <property type="match status" value="1"/>
</dbReference>
<evidence type="ECO:0000256" key="5">
    <source>
        <dbReference type="ARBA" id="ARBA00022833"/>
    </source>
</evidence>
<comment type="cofactor">
    <cofactor evidence="1">
        <name>Zn(2+)</name>
        <dbReference type="ChEBI" id="CHEBI:29105"/>
    </cofactor>
</comment>
<dbReference type="PANTHER" id="PTHR42940:SF8">
    <property type="entry name" value="VACUOLAR PROTEIN SORTING-ASSOCIATED PROTEIN 11"/>
    <property type="match status" value="1"/>
</dbReference>
<evidence type="ECO:0000256" key="8">
    <source>
        <dbReference type="ARBA" id="ARBA00049243"/>
    </source>
</evidence>
<sequence length="335" mass="34931">MEVWEVHRPGPLASGPLRRATRPDPRPGPGQLLVEVRACGVCRTDLHVAEGDLPVHRPAVVPGHQVVGRVLAAGPGASRFSPGDRVGVAWLAWTCGRCRACRLGRENLCPEARFTGWDLDGGYAELLVAEEAFVYRLPEGLSDLEAAPLLCAGIIGYRALRRAELPPAGRLGIYGFGSSAHLTAQLALRQGAEVHVVTRSEAACELALALGCASAHTAGPPPVPLDAALVFAPAGPVLADALAALAPGGVAVSAGIHLSDLPPLSYQRHLFQERDLRSVTANTRADGEAFLALAARLGVRATTTAYGFEEADQALADLAGDRLTGSAVIRLGSEA</sequence>
<comment type="catalytic activity">
    <reaction evidence="7">
        <text>a secondary alcohol + NAD(+) = a ketone + NADH + H(+)</text>
        <dbReference type="Rhea" id="RHEA:10740"/>
        <dbReference type="ChEBI" id="CHEBI:15378"/>
        <dbReference type="ChEBI" id="CHEBI:17087"/>
        <dbReference type="ChEBI" id="CHEBI:35681"/>
        <dbReference type="ChEBI" id="CHEBI:57540"/>
        <dbReference type="ChEBI" id="CHEBI:57945"/>
        <dbReference type="EC" id="1.1.1.1"/>
    </reaction>
</comment>
<keyword evidence="5" id="KW-0862">Zinc</keyword>
<dbReference type="RefSeq" id="WP_248108045.1">
    <property type="nucleotide sequence ID" value="NZ_JAKHEX010000013.1"/>
</dbReference>
<evidence type="ECO:0000313" key="12">
    <source>
        <dbReference type="Proteomes" id="UP001589788"/>
    </source>
</evidence>
<reference evidence="11 12" key="1">
    <citation type="submission" date="2024-09" db="EMBL/GenBank/DDBJ databases">
        <authorList>
            <person name="Sun Q."/>
            <person name="Mori K."/>
        </authorList>
    </citation>
    <scope>NUCLEOTIDE SEQUENCE [LARGE SCALE GENOMIC DNA]</scope>
    <source>
        <strain evidence="11 12">JCM 15389</strain>
    </source>
</reference>
<dbReference type="EMBL" id="JBHLYQ010000213">
    <property type="protein sequence ID" value="MFC0082997.1"/>
    <property type="molecule type" value="Genomic_DNA"/>
</dbReference>
<dbReference type="NCBIfam" id="TIGR02822">
    <property type="entry name" value="adh_fam_2"/>
    <property type="match status" value="1"/>
</dbReference>
<dbReference type="Pfam" id="PF08240">
    <property type="entry name" value="ADH_N"/>
    <property type="match status" value="1"/>
</dbReference>
<feature type="domain" description="Enoyl reductase (ER)" evidence="10">
    <location>
        <begin position="10"/>
        <end position="329"/>
    </location>
</feature>
<dbReference type="CDD" id="cd08298">
    <property type="entry name" value="CAD2"/>
    <property type="match status" value="1"/>
</dbReference>
<dbReference type="SUPFAM" id="SSF50129">
    <property type="entry name" value="GroES-like"/>
    <property type="match status" value="1"/>
</dbReference>
<dbReference type="InterPro" id="IPR020843">
    <property type="entry name" value="ER"/>
</dbReference>
<accession>A0ABV6C7M3</accession>
<dbReference type="InterPro" id="IPR036291">
    <property type="entry name" value="NAD(P)-bd_dom_sf"/>
</dbReference>
<comment type="caution">
    <text evidence="11">The sequence shown here is derived from an EMBL/GenBank/DDBJ whole genome shotgun (WGS) entry which is preliminary data.</text>
</comment>
<feature type="region of interest" description="Disordered" evidence="9">
    <location>
        <begin position="1"/>
        <end position="27"/>
    </location>
</feature>
<dbReference type="InterPro" id="IPR013154">
    <property type="entry name" value="ADH-like_N"/>
</dbReference>
<dbReference type="InterPro" id="IPR014187">
    <property type="entry name" value="ADH_Zn_typ-2"/>
</dbReference>
<dbReference type="Proteomes" id="UP001589788">
    <property type="component" value="Unassembled WGS sequence"/>
</dbReference>
<protein>
    <recommendedName>
        <fullName evidence="3">alcohol dehydrogenase</fullName>
        <ecNumber evidence="3">1.1.1.1</ecNumber>
    </recommendedName>
</protein>
<dbReference type="Gene3D" id="3.40.50.720">
    <property type="entry name" value="NAD(P)-binding Rossmann-like Domain"/>
    <property type="match status" value="1"/>
</dbReference>
<evidence type="ECO:0000256" key="7">
    <source>
        <dbReference type="ARBA" id="ARBA00049164"/>
    </source>
</evidence>
<evidence type="ECO:0000256" key="2">
    <source>
        <dbReference type="ARBA" id="ARBA00008072"/>
    </source>
</evidence>
<dbReference type="InterPro" id="IPR011032">
    <property type="entry name" value="GroES-like_sf"/>
</dbReference>
<proteinExistence type="inferred from homology"/>
<dbReference type="SUPFAM" id="SSF51735">
    <property type="entry name" value="NAD(P)-binding Rossmann-fold domains"/>
    <property type="match status" value="1"/>
</dbReference>
<keyword evidence="6" id="KW-0560">Oxidoreductase</keyword>
<evidence type="ECO:0000256" key="4">
    <source>
        <dbReference type="ARBA" id="ARBA00022723"/>
    </source>
</evidence>
<gene>
    <name evidence="11" type="ORF">ACFFRE_12755</name>
</gene>
<evidence type="ECO:0000256" key="1">
    <source>
        <dbReference type="ARBA" id="ARBA00001947"/>
    </source>
</evidence>
<name>A0ABV6C7M3_9ACTN</name>
<comment type="similarity">
    <text evidence="2">Belongs to the zinc-containing alcohol dehydrogenase family.</text>
</comment>
<organism evidence="11 12">
    <name type="scientific">Aciditerrimonas ferrireducens</name>
    <dbReference type="NCBI Taxonomy" id="667306"/>
    <lineage>
        <taxon>Bacteria</taxon>
        <taxon>Bacillati</taxon>
        <taxon>Actinomycetota</taxon>
        <taxon>Acidimicrobiia</taxon>
        <taxon>Acidimicrobiales</taxon>
        <taxon>Acidimicrobiaceae</taxon>
        <taxon>Aciditerrimonas</taxon>
    </lineage>
</organism>
<keyword evidence="12" id="KW-1185">Reference proteome</keyword>
<dbReference type="EC" id="1.1.1.1" evidence="3"/>
<evidence type="ECO:0000256" key="9">
    <source>
        <dbReference type="SAM" id="MobiDB-lite"/>
    </source>
</evidence>
<evidence type="ECO:0000256" key="6">
    <source>
        <dbReference type="ARBA" id="ARBA00023002"/>
    </source>
</evidence>
<evidence type="ECO:0000256" key="3">
    <source>
        <dbReference type="ARBA" id="ARBA00013190"/>
    </source>
</evidence>